<comment type="similarity">
    <text evidence="1">Belongs to the UPF0167 family.</text>
</comment>
<evidence type="ECO:0000313" key="3">
    <source>
        <dbReference type="Proteomes" id="UP001067708"/>
    </source>
</evidence>
<evidence type="ECO:0000256" key="1">
    <source>
        <dbReference type="ARBA" id="ARBA00008525"/>
    </source>
</evidence>
<proteinExistence type="inferred from homology"/>
<name>A0ABT4HTM3_9BACL</name>
<dbReference type="Pfam" id="PF03691">
    <property type="entry name" value="UPF0167"/>
    <property type="match status" value="1"/>
</dbReference>
<evidence type="ECO:0000313" key="2">
    <source>
        <dbReference type="EMBL" id="MCZ0830141.1"/>
    </source>
</evidence>
<accession>A0ABT4HTM3</accession>
<protein>
    <submittedName>
        <fullName evidence="2">CbrC family protein</fullName>
    </submittedName>
</protein>
<dbReference type="RefSeq" id="WP_258416739.1">
    <property type="nucleotide sequence ID" value="NZ_JAPTNG010000003.1"/>
</dbReference>
<dbReference type="Proteomes" id="UP001067708">
    <property type="component" value="Unassembled WGS sequence"/>
</dbReference>
<comment type="caution">
    <text evidence="2">The sequence shown here is derived from an EMBL/GenBank/DDBJ whole genome shotgun (WGS) entry which is preliminary data.</text>
</comment>
<keyword evidence="3" id="KW-1185">Reference proteome</keyword>
<sequence length="195" mass="23098">MRDNLPKFKYHPNVYKHGIFEQVPKRNCSVCNNETTYIYSGPFYSVDDVNNICPWCIYDGRATMEFKGVLQGTVEYKDKLLSVSFNDETNEYMYFMGYDEVEPIHDDNLEELLFRTPSYISWQEPQWLSHCNEFCSFVGYLDKSELNTMRNDLQEEISLLEENYGLSVDQLGEDIGLYLFQCKKCEKYRLHSDHT</sequence>
<gene>
    <name evidence="2" type="ORF">O0535_04915</name>
</gene>
<reference evidence="2" key="1">
    <citation type="submission" date="2022-09" db="EMBL/GenBank/DDBJ databases">
        <title>Genome analysis and characterization of larvicidal activity of Brevibacillus strains.</title>
        <authorList>
            <person name="Patrusheva E.V."/>
            <person name="Izotova A.O."/>
            <person name="Toshchakov S.V."/>
            <person name="Sineoky S.P."/>
        </authorList>
    </citation>
    <scope>NUCLEOTIDE SEQUENCE</scope>
    <source>
        <strain evidence="2">VKPM_B-13244</strain>
    </source>
</reference>
<organism evidence="2 3">
    <name type="scientific">Brevibacillus halotolerans</name>
    <dbReference type="NCBI Taxonomy" id="1507437"/>
    <lineage>
        <taxon>Bacteria</taxon>
        <taxon>Bacillati</taxon>
        <taxon>Bacillota</taxon>
        <taxon>Bacilli</taxon>
        <taxon>Bacillales</taxon>
        <taxon>Paenibacillaceae</taxon>
        <taxon>Brevibacillus</taxon>
    </lineage>
</organism>
<dbReference type="InterPro" id="IPR005363">
    <property type="entry name" value="UPF0167"/>
</dbReference>
<dbReference type="EMBL" id="JAPTNG010000003">
    <property type="protein sequence ID" value="MCZ0830141.1"/>
    <property type="molecule type" value="Genomic_DNA"/>
</dbReference>